<comment type="similarity">
    <text evidence="6 8">Belongs to the sulfate adenylyltransferase family.</text>
</comment>
<evidence type="ECO:0000259" key="10">
    <source>
        <dbReference type="Pfam" id="PF14306"/>
    </source>
</evidence>
<evidence type="ECO:0000259" key="9">
    <source>
        <dbReference type="Pfam" id="PF01747"/>
    </source>
</evidence>
<comment type="caution">
    <text evidence="11">The sequence shown here is derived from an EMBL/GenBank/DDBJ whole genome shotgun (WGS) entry which is preliminary data.</text>
</comment>
<dbReference type="Proteomes" id="UP001208656">
    <property type="component" value="Unassembled WGS sequence"/>
</dbReference>
<evidence type="ECO:0000313" key="11">
    <source>
        <dbReference type="EMBL" id="MCU9593777.1"/>
    </source>
</evidence>
<protein>
    <recommendedName>
        <fullName evidence="8">Sulfate adenylyltransferase</fullName>
        <ecNumber evidence="8">2.7.7.4</ecNumber>
    </recommendedName>
    <alternativeName>
        <fullName evidence="8">ATP-sulfurylase</fullName>
    </alternativeName>
    <alternativeName>
        <fullName evidence="8">Sulfate adenylate transferase</fullName>
        <shortName evidence="8">SAT</shortName>
    </alternativeName>
</protein>
<dbReference type="PANTHER" id="PTHR43509">
    <property type="match status" value="1"/>
</dbReference>
<evidence type="ECO:0000256" key="5">
    <source>
        <dbReference type="ARBA" id="ARBA00022840"/>
    </source>
</evidence>
<dbReference type="Pfam" id="PF14306">
    <property type="entry name" value="PUA_2"/>
    <property type="match status" value="1"/>
</dbReference>
<dbReference type="SUPFAM" id="SSF88697">
    <property type="entry name" value="PUA domain-like"/>
    <property type="match status" value="1"/>
</dbReference>
<dbReference type="InterPro" id="IPR025980">
    <property type="entry name" value="ATP-Sase_PUA-like_dom"/>
</dbReference>
<evidence type="ECO:0000256" key="3">
    <source>
        <dbReference type="ARBA" id="ARBA00022695"/>
    </source>
</evidence>
<dbReference type="NCBIfam" id="NF003166">
    <property type="entry name" value="PRK04149.1"/>
    <property type="match status" value="1"/>
</dbReference>
<dbReference type="InterPro" id="IPR014729">
    <property type="entry name" value="Rossmann-like_a/b/a_fold"/>
</dbReference>
<organism evidence="11 12">
    <name type="scientific">Pallidibacillus thermolactis</name>
    <dbReference type="NCBI Taxonomy" id="251051"/>
    <lineage>
        <taxon>Bacteria</taxon>
        <taxon>Bacillati</taxon>
        <taxon>Bacillota</taxon>
        <taxon>Bacilli</taxon>
        <taxon>Bacillales</taxon>
        <taxon>Bacillaceae</taxon>
        <taxon>Pallidibacillus</taxon>
    </lineage>
</organism>
<dbReference type="Gene3D" id="3.40.50.620">
    <property type="entry name" value="HUPs"/>
    <property type="match status" value="1"/>
</dbReference>
<dbReference type="InterPro" id="IPR020792">
    <property type="entry name" value="SO4_adenylyltransferase_pro"/>
</dbReference>
<keyword evidence="12" id="KW-1185">Reference proteome</keyword>
<comment type="catalytic activity">
    <reaction evidence="7 8">
        <text>sulfate + ATP + H(+) = adenosine 5'-phosphosulfate + diphosphate</text>
        <dbReference type="Rhea" id="RHEA:18133"/>
        <dbReference type="ChEBI" id="CHEBI:15378"/>
        <dbReference type="ChEBI" id="CHEBI:16189"/>
        <dbReference type="ChEBI" id="CHEBI:30616"/>
        <dbReference type="ChEBI" id="CHEBI:33019"/>
        <dbReference type="ChEBI" id="CHEBI:58243"/>
        <dbReference type="EC" id="2.7.7.4"/>
    </reaction>
</comment>
<keyword evidence="3 8" id="KW-0548">Nucleotidyltransferase</keyword>
<dbReference type="CDD" id="cd00517">
    <property type="entry name" value="ATPS"/>
    <property type="match status" value="1"/>
</dbReference>
<dbReference type="Gene3D" id="3.10.400.10">
    <property type="entry name" value="Sulfate adenylyltransferase"/>
    <property type="match status" value="1"/>
</dbReference>
<dbReference type="GO" id="GO:0004781">
    <property type="term" value="F:sulfate adenylyltransferase (ATP) activity"/>
    <property type="evidence" value="ECO:0007669"/>
    <property type="project" value="UniProtKB-EC"/>
</dbReference>
<evidence type="ECO:0000313" key="12">
    <source>
        <dbReference type="Proteomes" id="UP001208656"/>
    </source>
</evidence>
<name>A0ABT2WIA6_9BACI</name>
<dbReference type="EC" id="2.7.7.4" evidence="8"/>
<dbReference type="Pfam" id="PF01747">
    <property type="entry name" value="ATP-sulfurylase"/>
    <property type="match status" value="1"/>
</dbReference>
<dbReference type="EMBL" id="JAOUSE010000008">
    <property type="protein sequence ID" value="MCU9593777.1"/>
    <property type="molecule type" value="Genomic_DNA"/>
</dbReference>
<proteinExistence type="inferred from homology"/>
<feature type="domain" description="ATP-sulfurylase PUA-like" evidence="10">
    <location>
        <begin position="3"/>
        <end position="161"/>
    </location>
</feature>
<dbReference type="InterPro" id="IPR015947">
    <property type="entry name" value="PUA-like_sf"/>
</dbReference>
<dbReference type="HAMAP" id="MF_00066">
    <property type="entry name" value="Sulf_adenylyltr"/>
    <property type="match status" value="1"/>
</dbReference>
<dbReference type="InterPro" id="IPR002650">
    <property type="entry name" value="Sulphate_adenylyltransferase"/>
</dbReference>
<feature type="domain" description="Sulphate adenylyltransferase catalytic" evidence="9">
    <location>
        <begin position="169"/>
        <end position="377"/>
    </location>
</feature>
<keyword evidence="5 8" id="KW-0067">ATP-binding</keyword>
<dbReference type="PANTHER" id="PTHR43509:SF1">
    <property type="entry name" value="SULFATE ADENYLYLTRANSFERASE"/>
    <property type="match status" value="1"/>
</dbReference>
<evidence type="ECO:0000256" key="8">
    <source>
        <dbReference type="HAMAP-Rule" id="MF_00066"/>
    </source>
</evidence>
<keyword evidence="2 8" id="KW-0808">Transferase</keyword>
<dbReference type="RefSeq" id="WP_263061206.1">
    <property type="nucleotide sequence ID" value="NZ_JAOUSE010000008.1"/>
</dbReference>
<evidence type="ECO:0000256" key="1">
    <source>
        <dbReference type="ARBA" id="ARBA00005048"/>
    </source>
</evidence>
<keyword evidence="4 8" id="KW-0547">Nucleotide-binding</keyword>
<evidence type="ECO:0000256" key="6">
    <source>
        <dbReference type="ARBA" id="ARBA00037980"/>
    </source>
</evidence>
<accession>A0ABT2WIA6</accession>
<dbReference type="InterPro" id="IPR024951">
    <property type="entry name" value="Sulfurylase_cat_dom"/>
</dbReference>
<sequence length="382" mass="43769">MSIRPHGGILINREKLEAEQNALLKKAKNLKKLKVSKWTISDLEMIGTGVFSPLQGFMNSKDYLSVLLKDRLKNNIIWPIPITLPAHKKEIESFQIGDTISLIGEDGVIYGLIHLEEMYTPNKLLEAEKVYRTTDPTHPGVKRLYECGEIYLAGPIILLNRQNYNEFHSYYKTPKETRELFKKLGWKTIVGFQTRNPVHRAHEYIQKCALEIVDGLLLNPLVGETKADDIPANVRMRSYEVLLENYFPKNRTKLIVFPAAMRYAGPKEALLHAIARKNYGCTHFIIGRDHAGVGDFYGTYDAQKYVEQFEDELGIQILKFDHAFYCKKCENMTTEKTCPHEQSFHVHLSGTEVRKKLQNGEELPKEFTRPEVANVLINGMGS</sequence>
<evidence type="ECO:0000256" key="2">
    <source>
        <dbReference type="ARBA" id="ARBA00022679"/>
    </source>
</evidence>
<evidence type="ECO:0000256" key="4">
    <source>
        <dbReference type="ARBA" id="ARBA00022741"/>
    </source>
</evidence>
<dbReference type="SUPFAM" id="SSF52374">
    <property type="entry name" value="Nucleotidylyl transferase"/>
    <property type="match status" value="1"/>
</dbReference>
<gene>
    <name evidence="8 11" type="primary">sat</name>
    <name evidence="11" type="ORF">OEV82_04840</name>
</gene>
<comment type="pathway">
    <text evidence="1 8">Sulfur metabolism; hydrogen sulfide biosynthesis; sulfite from sulfate: step 1/3.</text>
</comment>
<evidence type="ECO:0000256" key="7">
    <source>
        <dbReference type="ARBA" id="ARBA00049370"/>
    </source>
</evidence>
<reference evidence="11 12" key="1">
    <citation type="submission" date="2022-10" db="EMBL/GenBank/DDBJ databases">
        <title>Description of Fervidibacillus gen. nov. in the family Fervidibacillaceae fam. nov. with two species, Fervidibacillus albus sp. nov., and Fervidibacillus halotolerans sp. nov., isolated from tidal flat sediments.</title>
        <authorList>
            <person name="Kwon K.K."/>
            <person name="Yang S.-H."/>
        </authorList>
    </citation>
    <scope>NUCLEOTIDE SEQUENCE [LARGE SCALE GENOMIC DNA]</scope>
    <source>
        <strain evidence="11 12">DSM 23332</strain>
    </source>
</reference>
<dbReference type="NCBIfam" id="TIGR00339">
    <property type="entry name" value="sopT"/>
    <property type="match status" value="1"/>
</dbReference>